<evidence type="ECO:0008006" key="4">
    <source>
        <dbReference type="Google" id="ProtNLM"/>
    </source>
</evidence>
<evidence type="ECO:0000313" key="2">
    <source>
        <dbReference type="EMBL" id="AHG00881.1"/>
    </source>
</evidence>
<dbReference type="KEGG" id="hlr:HALLA_11015"/>
<gene>
    <name evidence="2" type="ORF">HALLA_11015</name>
</gene>
<dbReference type="STRING" id="797299.HALLA_11015"/>
<dbReference type="eggNOG" id="arCOG11365">
    <property type="taxonomic scope" value="Archaea"/>
</dbReference>
<dbReference type="Proteomes" id="UP000019024">
    <property type="component" value="Chromosome"/>
</dbReference>
<dbReference type="AlphaFoldDB" id="W0JQ84"/>
<feature type="compositionally biased region" description="Basic and acidic residues" evidence="1">
    <location>
        <begin position="71"/>
        <end position="88"/>
    </location>
</feature>
<protein>
    <recommendedName>
        <fullName evidence="4">Aspartic acid-rich protein</fullName>
    </recommendedName>
</protein>
<name>W0JQ84_9EURY</name>
<dbReference type="RefSeq" id="WP_049952516.1">
    <property type="nucleotide sequence ID" value="NZ_CP007055.1"/>
</dbReference>
<reference evidence="2 3" key="1">
    <citation type="submission" date="2014-01" db="EMBL/GenBank/DDBJ databases">
        <authorList>
            <consortium name="DOE Joint Genome Institute"/>
            <person name="Anderson I."/>
            <person name="Huntemann M."/>
            <person name="Han J."/>
            <person name="Chen A."/>
            <person name="Kyrpides N."/>
            <person name="Mavromatis K."/>
            <person name="Markowitz V."/>
            <person name="Palaniappan K."/>
            <person name="Ivanova N."/>
            <person name="Schaumberg A."/>
            <person name="Pati A."/>
            <person name="Liolios K."/>
            <person name="Nordberg H.P."/>
            <person name="Cantor M.N."/>
            <person name="Hua S.X."/>
            <person name="Woyke T."/>
        </authorList>
    </citation>
    <scope>NUCLEOTIDE SEQUENCE [LARGE SCALE GENOMIC DNA]</scope>
    <source>
        <strain evidence="2 3">XH-48</strain>
    </source>
</reference>
<evidence type="ECO:0000313" key="3">
    <source>
        <dbReference type="Proteomes" id="UP000019024"/>
    </source>
</evidence>
<keyword evidence="3" id="KW-1185">Reference proteome</keyword>
<dbReference type="GeneID" id="25144991"/>
<dbReference type="EMBL" id="CP007055">
    <property type="protein sequence ID" value="AHG00881.1"/>
    <property type="molecule type" value="Genomic_DNA"/>
</dbReference>
<proteinExistence type="predicted"/>
<dbReference type="HOGENOM" id="CLU_113591_0_0_2"/>
<feature type="region of interest" description="Disordered" evidence="1">
    <location>
        <begin position="1"/>
        <end position="92"/>
    </location>
</feature>
<evidence type="ECO:0000256" key="1">
    <source>
        <dbReference type="SAM" id="MobiDB-lite"/>
    </source>
</evidence>
<feature type="compositionally biased region" description="Acidic residues" evidence="1">
    <location>
        <begin position="20"/>
        <end position="62"/>
    </location>
</feature>
<sequence length="210" mass="22558">MLVSSATLATFGLAGCLGGDDNDESEDTDEETSEQAEDTEEDETTEPDDLEIAEFELLDQGDGDAAVASIHGDHWHGGPLEVPHDDSRSLGAFAEDEGGNAIEFGDEYALGVEVADDAQTGVVASDPDEDFHGDHVDLHGERDGSTTVVFQIRNDGHVVYETSGLEIVVGDAETDTAHGEDDHEHDDEGNNEHDGDTHEHDDESDHEHDH</sequence>
<feature type="compositionally biased region" description="Basic and acidic residues" evidence="1">
    <location>
        <begin position="175"/>
        <end position="210"/>
    </location>
</feature>
<accession>W0JQ84</accession>
<organism evidence="2 3">
    <name type="scientific">Halostagnicola larsenii XH-48</name>
    <dbReference type="NCBI Taxonomy" id="797299"/>
    <lineage>
        <taxon>Archaea</taxon>
        <taxon>Methanobacteriati</taxon>
        <taxon>Methanobacteriota</taxon>
        <taxon>Stenosarchaea group</taxon>
        <taxon>Halobacteria</taxon>
        <taxon>Halobacteriales</taxon>
        <taxon>Natrialbaceae</taxon>
        <taxon>Halostagnicola</taxon>
    </lineage>
</organism>
<dbReference type="OrthoDB" id="206018at2157"/>
<feature type="region of interest" description="Disordered" evidence="1">
    <location>
        <begin position="167"/>
        <end position="210"/>
    </location>
</feature>